<sequence>MPKKPTRYEIYVEKVYSSFEQAADRTASSLFEAMEDAKAYFKAAGQLGKDEIDTMEQFFMRDYQAFIEQLNKQADQSIWVHSLKDKFSELLADMTDHSAVQAFEFKQDLDHHGEYSVGEIVALGELVCLACGHRHPVDFPETIQPCTQCGHSHFSRFSD</sequence>
<reference evidence="1 2" key="1">
    <citation type="submission" date="2022-10" db="EMBL/GenBank/DDBJ databases">
        <title>Aestuariibacter sp. AA17 isolated from Montipora capitata coral fragment.</title>
        <authorList>
            <person name="Emsley S.A."/>
            <person name="Pfannmuller K.M."/>
            <person name="Loughran R.M."/>
            <person name="Shlafstein M."/>
            <person name="Papke E."/>
            <person name="Saw J.H."/>
            <person name="Ushijima B."/>
            <person name="Videau P."/>
        </authorList>
    </citation>
    <scope>NUCLEOTIDE SEQUENCE [LARGE SCALE GENOMIC DNA]</scope>
    <source>
        <strain evidence="1 2">AA17</strain>
    </source>
</reference>
<evidence type="ECO:0000313" key="1">
    <source>
        <dbReference type="EMBL" id="MCV2883979.1"/>
    </source>
</evidence>
<keyword evidence="2" id="KW-1185">Reference proteome</keyword>
<proteinExistence type="predicted"/>
<organism evidence="1 2">
    <name type="scientific">Fluctibacter corallii</name>
    <dbReference type="NCBI Taxonomy" id="2984329"/>
    <lineage>
        <taxon>Bacteria</taxon>
        <taxon>Pseudomonadati</taxon>
        <taxon>Pseudomonadota</taxon>
        <taxon>Gammaproteobacteria</taxon>
        <taxon>Alteromonadales</taxon>
        <taxon>Alteromonadaceae</taxon>
        <taxon>Fluctibacter</taxon>
    </lineage>
</organism>
<dbReference type="Pfam" id="PF07295">
    <property type="entry name" value="DUF1451"/>
    <property type="match status" value="1"/>
</dbReference>
<dbReference type="InterPro" id="IPR009912">
    <property type="entry name" value="DUF1451"/>
</dbReference>
<accession>A0ABT3A5M1</accession>
<dbReference type="EMBL" id="JAOWKX010000002">
    <property type="protein sequence ID" value="MCV2883979.1"/>
    <property type="molecule type" value="Genomic_DNA"/>
</dbReference>
<dbReference type="Proteomes" id="UP001652504">
    <property type="component" value="Unassembled WGS sequence"/>
</dbReference>
<comment type="caution">
    <text evidence="1">The sequence shown here is derived from an EMBL/GenBank/DDBJ whole genome shotgun (WGS) entry which is preliminary data.</text>
</comment>
<protein>
    <submittedName>
        <fullName evidence="1">Zinc ribbon-containing protein</fullName>
    </submittedName>
</protein>
<evidence type="ECO:0000313" key="2">
    <source>
        <dbReference type="Proteomes" id="UP001652504"/>
    </source>
</evidence>
<gene>
    <name evidence="1" type="ORF">OE749_04640</name>
</gene>
<dbReference type="RefSeq" id="WP_263711192.1">
    <property type="nucleotide sequence ID" value="NZ_JAOWKX010000002.1"/>
</dbReference>
<name>A0ABT3A5M1_9ALTE</name>